<dbReference type="Proteomes" id="UP000054988">
    <property type="component" value="Unassembled WGS sequence"/>
</dbReference>
<feature type="domain" description="Bacteriophage T5 Orf172 DNA-binding" evidence="1">
    <location>
        <begin position="184"/>
        <end position="270"/>
    </location>
</feature>
<sequence length="287" mass="33192">MLKRSFQAKSAKSTCLYGLEVETTIPDNKHPKAPASTVRKLKTLILEKKVPTFTVQMSKLTFQKISTQEHPRKRPTLRDREMIDMAYPEDARFTIYAPENPQGDFSMLSSCVGGVVGGCTGFVWYHLVPGKAPPTLCPPFALRFDDSPAFPACSRSLFDGSSKFDSFIFNKCSDIYSFHIVDDNEPEYLFKVGRTSWPLGKRQVEWDQQCLSRPHIWYDRVPVKHLYRVKRLVHLALMARRMERVRKQCPDCRKYHQEVFRLPSADAWETIIKPLILEIDAEVEDRM</sequence>
<dbReference type="PANTHER" id="PTHR28094:SF1">
    <property type="entry name" value="MEIOTICALLY UP-REGULATED GENE 113 PROTEIN"/>
    <property type="match status" value="1"/>
</dbReference>
<accession>A0A0W0F621</accession>
<protein>
    <recommendedName>
        <fullName evidence="1">Bacteriophage T5 Orf172 DNA-binding domain-containing protein</fullName>
    </recommendedName>
</protein>
<organism evidence="2 3">
    <name type="scientific">Moniliophthora roreri</name>
    <name type="common">Frosty pod rot fungus</name>
    <name type="synonym">Monilia roreri</name>
    <dbReference type="NCBI Taxonomy" id="221103"/>
    <lineage>
        <taxon>Eukaryota</taxon>
        <taxon>Fungi</taxon>
        <taxon>Dikarya</taxon>
        <taxon>Basidiomycota</taxon>
        <taxon>Agaricomycotina</taxon>
        <taxon>Agaricomycetes</taxon>
        <taxon>Agaricomycetidae</taxon>
        <taxon>Agaricales</taxon>
        <taxon>Marasmiineae</taxon>
        <taxon>Marasmiaceae</taxon>
        <taxon>Moniliophthora</taxon>
    </lineage>
</organism>
<dbReference type="AlphaFoldDB" id="A0A0W0F621"/>
<dbReference type="InterPro" id="IPR053006">
    <property type="entry name" value="Meiosis_regulatory"/>
</dbReference>
<evidence type="ECO:0000313" key="3">
    <source>
        <dbReference type="Proteomes" id="UP000054988"/>
    </source>
</evidence>
<gene>
    <name evidence="2" type="ORF">WG66_15673</name>
</gene>
<comment type="caution">
    <text evidence="2">The sequence shown here is derived from an EMBL/GenBank/DDBJ whole genome shotgun (WGS) entry which is preliminary data.</text>
</comment>
<reference evidence="2 3" key="1">
    <citation type="submission" date="2015-12" db="EMBL/GenBank/DDBJ databases">
        <title>Draft genome sequence of Moniliophthora roreri, the causal agent of frosty pod rot of cacao.</title>
        <authorList>
            <person name="Aime M.C."/>
            <person name="Diaz-Valderrama J.R."/>
            <person name="Kijpornyongpan T."/>
            <person name="Phillips-Mora W."/>
        </authorList>
    </citation>
    <scope>NUCLEOTIDE SEQUENCE [LARGE SCALE GENOMIC DNA]</scope>
    <source>
        <strain evidence="2 3">MCA 2952</strain>
    </source>
</reference>
<proteinExistence type="predicted"/>
<dbReference type="EMBL" id="LATX01002298">
    <property type="protein sequence ID" value="KTB31752.1"/>
    <property type="molecule type" value="Genomic_DNA"/>
</dbReference>
<evidence type="ECO:0000313" key="2">
    <source>
        <dbReference type="EMBL" id="KTB31752.1"/>
    </source>
</evidence>
<dbReference type="Pfam" id="PF10544">
    <property type="entry name" value="T5orf172"/>
    <property type="match status" value="1"/>
</dbReference>
<dbReference type="InterPro" id="IPR018306">
    <property type="entry name" value="Phage_T5_Orf172_DNA-bd"/>
</dbReference>
<dbReference type="PANTHER" id="PTHR28094">
    <property type="entry name" value="MEIOTICALLY UP-REGULATED GENE 113 PROTEIN"/>
    <property type="match status" value="1"/>
</dbReference>
<evidence type="ECO:0000259" key="1">
    <source>
        <dbReference type="Pfam" id="PF10544"/>
    </source>
</evidence>
<name>A0A0W0F621_MONRR</name>